<feature type="signal peptide" evidence="1">
    <location>
        <begin position="1"/>
        <end position="23"/>
    </location>
</feature>
<gene>
    <name evidence="2" type="ORF">GGQ63_003625</name>
</gene>
<organism evidence="2 3">
    <name type="scientific">Prosthecomicrobium pneumaticum</name>
    <dbReference type="NCBI Taxonomy" id="81895"/>
    <lineage>
        <taxon>Bacteria</taxon>
        <taxon>Pseudomonadati</taxon>
        <taxon>Pseudomonadota</taxon>
        <taxon>Alphaproteobacteria</taxon>
        <taxon>Hyphomicrobiales</taxon>
        <taxon>Kaistiaceae</taxon>
        <taxon>Prosthecomicrobium</taxon>
    </lineage>
</organism>
<protein>
    <recommendedName>
        <fullName evidence="4">DUF4440 domain-containing protein</fullName>
    </recommendedName>
</protein>
<keyword evidence="3" id="KW-1185">Reference proteome</keyword>
<evidence type="ECO:0000313" key="2">
    <source>
        <dbReference type="EMBL" id="MBB5754539.1"/>
    </source>
</evidence>
<keyword evidence="1" id="KW-0732">Signal</keyword>
<name>A0A7W9L3I1_9HYPH</name>
<evidence type="ECO:0008006" key="4">
    <source>
        <dbReference type="Google" id="ProtNLM"/>
    </source>
</evidence>
<dbReference type="AlphaFoldDB" id="A0A7W9L3I1"/>
<comment type="caution">
    <text evidence="2">The sequence shown here is derived from an EMBL/GenBank/DDBJ whole genome shotgun (WGS) entry which is preliminary data.</text>
</comment>
<evidence type="ECO:0000313" key="3">
    <source>
        <dbReference type="Proteomes" id="UP000523821"/>
    </source>
</evidence>
<dbReference type="RefSeq" id="WP_183857973.1">
    <property type="nucleotide sequence ID" value="NZ_JACHOO010000008.1"/>
</dbReference>
<dbReference type="EMBL" id="JACHOO010000008">
    <property type="protein sequence ID" value="MBB5754539.1"/>
    <property type="molecule type" value="Genomic_DNA"/>
</dbReference>
<evidence type="ECO:0000256" key="1">
    <source>
        <dbReference type="SAM" id="SignalP"/>
    </source>
</evidence>
<feature type="chain" id="PRO_5030982696" description="DUF4440 domain-containing protein" evidence="1">
    <location>
        <begin position="24"/>
        <end position="126"/>
    </location>
</feature>
<sequence length="126" mass="14277">MTFRPFLFALVLPLLGFSVPARANDGFSLFWERFVDAMQIDDRDMERRLTKFPLAVGGELYEAEQFSALADRLFDVDARVCLITGTPLRAPAFDGTLRYAVFCRDGTYVFDRSTGVWKLAAVRPRG</sequence>
<dbReference type="Proteomes" id="UP000523821">
    <property type="component" value="Unassembled WGS sequence"/>
</dbReference>
<reference evidence="2 3" key="1">
    <citation type="submission" date="2020-08" db="EMBL/GenBank/DDBJ databases">
        <title>Genomic Encyclopedia of Type Strains, Phase IV (KMG-IV): sequencing the most valuable type-strain genomes for metagenomic binning, comparative biology and taxonomic classification.</title>
        <authorList>
            <person name="Goeker M."/>
        </authorList>
    </citation>
    <scope>NUCLEOTIDE SEQUENCE [LARGE SCALE GENOMIC DNA]</scope>
    <source>
        <strain evidence="2 3">DSM 16268</strain>
    </source>
</reference>
<accession>A0A7W9L3I1</accession>
<proteinExistence type="predicted"/>